<evidence type="ECO:0000256" key="10">
    <source>
        <dbReference type="RuleBase" id="RU000304"/>
    </source>
</evidence>
<dbReference type="InParanoid" id="A0DR88"/>
<dbReference type="GO" id="GO:0005509">
    <property type="term" value="F:calcium ion binding"/>
    <property type="evidence" value="ECO:0007669"/>
    <property type="project" value="InterPro"/>
</dbReference>
<evidence type="ECO:0000256" key="9">
    <source>
        <dbReference type="PROSITE-ProRule" id="PRU10141"/>
    </source>
</evidence>
<dbReference type="SUPFAM" id="SSF47473">
    <property type="entry name" value="EF-hand"/>
    <property type="match status" value="1"/>
</dbReference>
<organism evidence="13 14">
    <name type="scientific">Paramecium tetraurelia</name>
    <dbReference type="NCBI Taxonomy" id="5888"/>
    <lineage>
        <taxon>Eukaryota</taxon>
        <taxon>Sar</taxon>
        <taxon>Alveolata</taxon>
        <taxon>Ciliophora</taxon>
        <taxon>Intramacronucleata</taxon>
        <taxon>Oligohymenophorea</taxon>
        <taxon>Peniculida</taxon>
        <taxon>Parameciidae</taxon>
        <taxon>Paramecium</taxon>
    </lineage>
</organism>
<dbReference type="CDD" id="cd00051">
    <property type="entry name" value="EFh"/>
    <property type="match status" value="1"/>
</dbReference>
<dbReference type="Gene3D" id="1.10.238.10">
    <property type="entry name" value="EF-hand"/>
    <property type="match status" value="2"/>
</dbReference>
<name>A0DR88_PARTE</name>
<dbReference type="GO" id="GO:0009931">
    <property type="term" value="F:calcium-dependent protein serine/threonine kinase activity"/>
    <property type="evidence" value="ECO:0000318"/>
    <property type="project" value="GO_Central"/>
</dbReference>
<dbReference type="InterPro" id="IPR002048">
    <property type="entry name" value="EF_hand_dom"/>
</dbReference>
<dbReference type="InterPro" id="IPR018247">
    <property type="entry name" value="EF_Hand_1_Ca_BS"/>
</dbReference>
<evidence type="ECO:0000259" key="11">
    <source>
        <dbReference type="PROSITE" id="PS50011"/>
    </source>
</evidence>
<dbReference type="AlphaFoldDB" id="A0DR88"/>
<dbReference type="Pfam" id="PF13499">
    <property type="entry name" value="EF-hand_7"/>
    <property type="match status" value="2"/>
</dbReference>
<dbReference type="Gene3D" id="1.10.510.10">
    <property type="entry name" value="Transferase(Phosphotransferase) domain 1"/>
    <property type="match status" value="1"/>
</dbReference>
<accession>A0DR88</accession>
<evidence type="ECO:0000256" key="8">
    <source>
        <dbReference type="ARBA" id="ARBA00024334"/>
    </source>
</evidence>
<dbReference type="EMBL" id="CT868541">
    <property type="protein sequence ID" value="CAK85555.1"/>
    <property type="molecule type" value="Genomic_DNA"/>
</dbReference>
<dbReference type="PROSITE" id="PS50222">
    <property type="entry name" value="EF_HAND_2"/>
    <property type="match status" value="4"/>
</dbReference>
<dbReference type="Proteomes" id="UP000000600">
    <property type="component" value="Unassembled WGS sequence"/>
</dbReference>
<keyword evidence="6" id="KW-0106">Calcium</keyword>
<dbReference type="InterPro" id="IPR011009">
    <property type="entry name" value="Kinase-like_dom_sf"/>
</dbReference>
<dbReference type="KEGG" id="ptm:GSPATT00019272001"/>
<dbReference type="GO" id="GO:0005634">
    <property type="term" value="C:nucleus"/>
    <property type="evidence" value="ECO:0000318"/>
    <property type="project" value="GO_Central"/>
</dbReference>
<evidence type="ECO:0000256" key="7">
    <source>
        <dbReference type="ARBA" id="ARBA00022840"/>
    </source>
</evidence>
<feature type="domain" description="EF-hand" evidence="12">
    <location>
        <begin position="422"/>
        <end position="457"/>
    </location>
</feature>
<feature type="domain" description="EF-hand" evidence="12">
    <location>
        <begin position="320"/>
        <end position="349"/>
    </location>
</feature>
<dbReference type="PROSITE" id="PS00107">
    <property type="entry name" value="PROTEIN_KINASE_ATP"/>
    <property type="match status" value="1"/>
</dbReference>
<dbReference type="InterPro" id="IPR011992">
    <property type="entry name" value="EF-hand-dom_pair"/>
</dbReference>
<dbReference type="PROSITE" id="PS00018">
    <property type="entry name" value="EF_HAND_1"/>
    <property type="match status" value="3"/>
</dbReference>
<reference evidence="13 14" key="1">
    <citation type="journal article" date="2006" name="Nature">
        <title>Global trends of whole-genome duplications revealed by the ciliate Paramecium tetraurelia.</title>
        <authorList>
            <consortium name="Genoscope"/>
            <person name="Aury J.-M."/>
            <person name="Jaillon O."/>
            <person name="Duret L."/>
            <person name="Noel B."/>
            <person name="Jubin C."/>
            <person name="Porcel B.M."/>
            <person name="Segurens B."/>
            <person name="Daubin V."/>
            <person name="Anthouard V."/>
            <person name="Aiach N."/>
            <person name="Arnaiz O."/>
            <person name="Billaut A."/>
            <person name="Beisson J."/>
            <person name="Blanc I."/>
            <person name="Bouhouche K."/>
            <person name="Camara F."/>
            <person name="Duharcourt S."/>
            <person name="Guigo R."/>
            <person name="Gogendeau D."/>
            <person name="Katinka M."/>
            <person name="Keller A.-M."/>
            <person name="Kissmehl R."/>
            <person name="Klotz C."/>
            <person name="Koll F."/>
            <person name="Le Moue A."/>
            <person name="Lepere C."/>
            <person name="Malinsky S."/>
            <person name="Nowacki M."/>
            <person name="Nowak J.K."/>
            <person name="Plattner H."/>
            <person name="Poulain J."/>
            <person name="Ruiz F."/>
            <person name="Serrano V."/>
            <person name="Zagulski M."/>
            <person name="Dessen P."/>
            <person name="Betermier M."/>
            <person name="Weissenbach J."/>
            <person name="Scarpelli C."/>
            <person name="Schachter V."/>
            <person name="Sperling L."/>
            <person name="Meyer E."/>
            <person name="Cohen J."/>
            <person name="Wincker P."/>
        </authorList>
    </citation>
    <scope>NUCLEOTIDE SEQUENCE [LARGE SCALE GENOMIC DNA]</scope>
    <source>
        <strain evidence="13 14">Stock d4-2</strain>
    </source>
</reference>
<feature type="domain" description="EF-hand" evidence="12">
    <location>
        <begin position="386"/>
        <end position="421"/>
    </location>
</feature>
<dbReference type="SMART" id="SM00054">
    <property type="entry name" value="EFh"/>
    <property type="match status" value="4"/>
</dbReference>
<evidence type="ECO:0000313" key="14">
    <source>
        <dbReference type="Proteomes" id="UP000000600"/>
    </source>
</evidence>
<dbReference type="Gene3D" id="3.30.200.20">
    <property type="entry name" value="Phosphorylase Kinase, domain 1"/>
    <property type="match status" value="1"/>
</dbReference>
<dbReference type="PROSITE" id="PS50011">
    <property type="entry name" value="PROTEIN_KINASE_DOM"/>
    <property type="match status" value="1"/>
</dbReference>
<gene>
    <name evidence="13" type="ORF">GSPATT00019272001</name>
</gene>
<dbReference type="GO" id="GO:0035556">
    <property type="term" value="P:intracellular signal transduction"/>
    <property type="evidence" value="ECO:0000318"/>
    <property type="project" value="GO_Central"/>
</dbReference>
<dbReference type="eggNOG" id="KOG0032">
    <property type="taxonomic scope" value="Eukaryota"/>
</dbReference>
<proteinExistence type="inferred from homology"/>
<comment type="similarity">
    <text evidence="8">Belongs to the protein kinase superfamily. Ser/Thr protein kinase family. CDPK subfamily.</text>
</comment>
<evidence type="ECO:0000313" key="13">
    <source>
        <dbReference type="EMBL" id="CAK85555.1"/>
    </source>
</evidence>
<dbReference type="InterPro" id="IPR017441">
    <property type="entry name" value="Protein_kinase_ATP_BS"/>
</dbReference>
<comment type="cofactor">
    <cofactor evidence="1">
        <name>Mg(2+)</name>
        <dbReference type="ChEBI" id="CHEBI:18420"/>
    </cofactor>
</comment>
<evidence type="ECO:0000256" key="3">
    <source>
        <dbReference type="ARBA" id="ARBA00022679"/>
    </source>
</evidence>
<dbReference type="Pfam" id="PF00069">
    <property type="entry name" value="Pkinase"/>
    <property type="match status" value="1"/>
</dbReference>
<protein>
    <recommendedName>
        <fullName evidence="15">Protein kinase domain containing protein</fullName>
    </recommendedName>
</protein>
<dbReference type="PROSITE" id="PS00108">
    <property type="entry name" value="PROTEIN_KINASE_ST"/>
    <property type="match status" value="1"/>
</dbReference>
<dbReference type="FunFam" id="3.30.200.20:FF:001183">
    <property type="entry name" value="Uncharacterized protein"/>
    <property type="match status" value="1"/>
</dbReference>
<keyword evidence="4 9" id="KW-0547">Nucleotide-binding</keyword>
<evidence type="ECO:0000259" key="12">
    <source>
        <dbReference type="PROSITE" id="PS50222"/>
    </source>
</evidence>
<keyword evidence="7 9" id="KW-0067">ATP-binding</keyword>
<evidence type="ECO:0000256" key="4">
    <source>
        <dbReference type="ARBA" id="ARBA00022741"/>
    </source>
</evidence>
<dbReference type="GO" id="GO:0005516">
    <property type="term" value="F:calmodulin binding"/>
    <property type="evidence" value="ECO:0000318"/>
    <property type="project" value="GO_Central"/>
</dbReference>
<dbReference type="PANTHER" id="PTHR24349">
    <property type="entry name" value="SERINE/THREONINE-PROTEIN KINASE"/>
    <property type="match status" value="1"/>
</dbReference>
<dbReference type="GO" id="GO:0005737">
    <property type="term" value="C:cytoplasm"/>
    <property type="evidence" value="ECO:0000318"/>
    <property type="project" value="GO_Central"/>
</dbReference>
<dbReference type="GO" id="GO:0004683">
    <property type="term" value="F:calcium/calmodulin-dependent protein kinase activity"/>
    <property type="evidence" value="ECO:0000318"/>
    <property type="project" value="GO_Central"/>
</dbReference>
<keyword evidence="14" id="KW-1185">Reference proteome</keyword>
<dbReference type="InterPro" id="IPR008271">
    <property type="entry name" value="Ser/Thr_kinase_AS"/>
</dbReference>
<evidence type="ECO:0000256" key="1">
    <source>
        <dbReference type="ARBA" id="ARBA00001946"/>
    </source>
</evidence>
<dbReference type="GeneID" id="5038737"/>
<evidence type="ECO:0000256" key="2">
    <source>
        <dbReference type="ARBA" id="ARBA00022527"/>
    </source>
</evidence>
<dbReference type="CDD" id="cd05117">
    <property type="entry name" value="STKc_CAMK"/>
    <property type="match status" value="1"/>
</dbReference>
<feature type="domain" description="Protein kinase" evidence="11">
    <location>
        <begin position="20"/>
        <end position="272"/>
    </location>
</feature>
<dbReference type="InterPro" id="IPR000719">
    <property type="entry name" value="Prot_kinase_dom"/>
</dbReference>
<dbReference type="RefSeq" id="XP_001452952.1">
    <property type="nucleotide sequence ID" value="XM_001452915.2"/>
</dbReference>
<evidence type="ECO:0000256" key="5">
    <source>
        <dbReference type="ARBA" id="ARBA00022777"/>
    </source>
</evidence>
<dbReference type="SUPFAM" id="SSF56112">
    <property type="entry name" value="Protein kinase-like (PK-like)"/>
    <property type="match status" value="1"/>
</dbReference>
<dbReference type="HOGENOM" id="CLU_000288_37_4_1"/>
<feature type="binding site" evidence="9">
    <location>
        <position position="53"/>
    </location>
    <ligand>
        <name>ATP</name>
        <dbReference type="ChEBI" id="CHEBI:30616"/>
    </ligand>
</feature>
<dbReference type="InterPro" id="IPR050205">
    <property type="entry name" value="CDPK_Ser/Thr_kinases"/>
</dbReference>
<dbReference type="SMART" id="SM00220">
    <property type="entry name" value="S_TKc"/>
    <property type="match status" value="1"/>
</dbReference>
<dbReference type="FunFam" id="1.10.510.10:FF:000568">
    <property type="entry name" value="Calmodulin-domain protein kinase 1"/>
    <property type="match status" value="1"/>
</dbReference>
<sequence length="496" mass="57734">MLVNSGNLIVNIKNDIMQRYQRIKLIGQGSYGKVYKVKNQANELRALKIIAKKDFTDQNEIENMKKLDHPNIMAIYEIAQDDNYYYIVSQLCEGTELFDEIHRRIKKNQIFSEDEVRYIFKQILSAIAYAHDKNIMHRDIKPENILIDPKDQHIKIIDWGLSKDMTDLISIKQKIGTIDYAAPEVLLEKGYDKKCDLWSCGVILYILLSGETPFPGNKTSEIEKKITKSKINLNLKVWKTVSNDAKNLLKNLLQSDPVKRFSAQQALESEWIQKQTQSVTKEISSQEMQFRLQKLSRFCCESKMVQATFHLMIQQNLTQEKYKQLRQTFQKLDKNGDGKLSMEELRAYCNDDIDVEDLFNRVDTDKNGFIEFTEFLTAAVDMKKLASHDQLEEAFNLLDQNGDGFLEIDEIKKIFNGKIQVQDENQWDQLLQEIDKNSDGKISLEEYQEAISKFIDHNQPSSNFASQNPVPETEPSIRKKVKLTESTYKLRNRQIN</sequence>
<keyword evidence="2 10" id="KW-0723">Serine/threonine-protein kinase</keyword>
<dbReference type="OMA" id="RAYCNDD"/>
<keyword evidence="5" id="KW-0418">Kinase</keyword>
<evidence type="ECO:0008006" key="15">
    <source>
        <dbReference type="Google" id="ProtNLM"/>
    </source>
</evidence>
<feature type="domain" description="EF-hand" evidence="12">
    <location>
        <begin position="350"/>
        <end position="385"/>
    </location>
</feature>
<evidence type="ECO:0000256" key="6">
    <source>
        <dbReference type="ARBA" id="ARBA00022837"/>
    </source>
</evidence>
<dbReference type="FunFam" id="1.10.238.10:FF:000632">
    <property type="entry name" value="Uncharacterized protein"/>
    <property type="match status" value="1"/>
</dbReference>
<keyword evidence="3" id="KW-0808">Transferase</keyword>
<dbReference type="GO" id="GO:0005524">
    <property type="term" value="F:ATP binding"/>
    <property type="evidence" value="ECO:0007669"/>
    <property type="project" value="UniProtKB-UniRule"/>
</dbReference>
<dbReference type="OrthoDB" id="291789at2759"/>